<proteinExistence type="predicted"/>
<dbReference type="EMBL" id="KZ991799">
    <property type="protein sequence ID" value="RKP22685.1"/>
    <property type="molecule type" value="Genomic_DNA"/>
</dbReference>
<evidence type="ECO:0000313" key="1">
    <source>
        <dbReference type="EMBL" id="RKP22685.1"/>
    </source>
</evidence>
<dbReference type="AlphaFoldDB" id="A0A4P9YSJ1"/>
<protein>
    <submittedName>
        <fullName evidence="1">Uncharacterized protein</fullName>
    </submittedName>
</protein>
<evidence type="ECO:0000313" key="2">
    <source>
        <dbReference type="Proteomes" id="UP000278143"/>
    </source>
</evidence>
<sequence length="200" mass="21957">MCIAERARGQDDVTGFYRHILDRTTEIRSAALQVSLEAKVGDHATSKQEEGEKARAMDEVAQARAAGLDVRVNADNVVVDKRDLLSAGLNTRRTGAHGSRNVLQRVVDARAREAMVAATAANTTRRTATERKRRAEAWQTQMEEREARQAAEAAAEQAALAEKLARRTTNDAVSDARARYLARKAAKQAANDDDEEEDEA</sequence>
<gene>
    <name evidence="1" type="ORF">SYNPS1DRAFT_31692</name>
</gene>
<name>A0A4P9YSJ1_9FUNG</name>
<keyword evidence="2" id="KW-1185">Reference proteome</keyword>
<dbReference type="Proteomes" id="UP000278143">
    <property type="component" value="Unassembled WGS sequence"/>
</dbReference>
<reference evidence="2" key="1">
    <citation type="journal article" date="2018" name="Nat. Microbiol.">
        <title>Leveraging single-cell genomics to expand the fungal tree of life.</title>
        <authorList>
            <person name="Ahrendt S.R."/>
            <person name="Quandt C.A."/>
            <person name="Ciobanu D."/>
            <person name="Clum A."/>
            <person name="Salamov A."/>
            <person name="Andreopoulos B."/>
            <person name="Cheng J.F."/>
            <person name="Woyke T."/>
            <person name="Pelin A."/>
            <person name="Henrissat B."/>
            <person name="Reynolds N.K."/>
            <person name="Benny G.L."/>
            <person name="Smith M.E."/>
            <person name="James T.Y."/>
            <person name="Grigoriev I.V."/>
        </authorList>
    </citation>
    <scope>NUCLEOTIDE SEQUENCE [LARGE SCALE GENOMIC DNA]</scope>
    <source>
        <strain evidence="2">Benny S71-1</strain>
    </source>
</reference>
<dbReference type="InterPro" id="IPR053246">
    <property type="entry name" value="NS_splicing_regulatory_protein"/>
</dbReference>
<accession>A0A4P9YSJ1</accession>
<dbReference type="OrthoDB" id="446635at2759"/>
<dbReference type="PANTHER" id="PTHR47845">
    <property type="entry name" value="NUCLEAR SPECKLE SPLICING REGULATORY PROTEIN 1 HOMOLOG"/>
    <property type="match status" value="1"/>
</dbReference>
<dbReference type="PANTHER" id="PTHR47845:SF1">
    <property type="entry name" value="NUCLEAR SPECKLE SPLICING REGULATORY PROTEIN 1 HOMOLOG"/>
    <property type="match status" value="1"/>
</dbReference>
<organism evidence="1 2">
    <name type="scientific">Syncephalis pseudoplumigaleata</name>
    <dbReference type="NCBI Taxonomy" id="1712513"/>
    <lineage>
        <taxon>Eukaryota</taxon>
        <taxon>Fungi</taxon>
        <taxon>Fungi incertae sedis</taxon>
        <taxon>Zoopagomycota</taxon>
        <taxon>Zoopagomycotina</taxon>
        <taxon>Zoopagomycetes</taxon>
        <taxon>Zoopagales</taxon>
        <taxon>Piptocephalidaceae</taxon>
        <taxon>Syncephalis</taxon>
    </lineage>
</organism>